<keyword evidence="4" id="KW-0235">DNA replication</keyword>
<keyword evidence="3" id="KW-0639">Primosome</keyword>
<name>A0A645FYG5_9ZZZZ</name>
<feature type="domain" description="DNA primase large subunit C-terminal" evidence="8">
    <location>
        <begin position="6"/>
        <end position="52"/>
    </location>
</feature>
<evidence type="ECO:0000259" key="8">
    <source>
        <dbReference type="Pfam" id="PF04104"/>
    </source>
</evidence>
<evidence type="ECO:0000256" key="3">
    <source>
        <dbReference type="ARBA" id="ARBA00022515"/>
    </source>
</evidence>
<dbReference type="EMBL" id="VSSQ01066068">
    <property type="protein sequence ID" value="MPN18680.1"/>
    <property type="molecule type" value="Genomic_DNA"/>
</dbReference>
<reference evidence="9" key="1">
    <citation type="submission" date="2019-08" db="EMBL/GenBank/DDBJ databases">
        <authorList>
            <person name="Kucharzyk K."/>
            <person name="Murdoch R.W."/>
            <person name="Higgins S."/>
            <person name="Loffler F."/>
        </authorList>
    </citation>
    <scope>NUCLEOTIDE SEQUENCE</scope>
</reference>
<proteinExistence type="predicted"/>
<evidence type="ECO:0000256" key="5">
    <source>
        <dbReference type="ARBA" id="ARBA00022723"/>
    </source>
</evidence>
<dbReference type="AlphaFoldDB" id="A0A645FYG5"/>
<keyword evidence="6" id="KW-0408">Iron</keyword>
<accession>A0A645FYG5</accession>
<keyword evidence="2" id="KW-0004">4Fe-4S</keyword>
<gene>
    <name evidence="9" type="ORF">SDC9_166043</name>
</gene>
<comment type="cofactor">
    <cofactor evidence="1">
        <name>[4Fe-4S] cluster</name>
        <dbReference type="ChEBI" id="CHEBI:49883"/>
    </cofactor>
</comment>
<evidence type="ECO:0000256" key="4">
    <source>
        <dbReference type="ARBA" id="ARBA00022705"/>
    </source>
</evidence>
<evidence type="ECO:0000313" key="9">
    <source>
        <dbReference type="EMBL" id="MPN18680.1"/>
    </source>
</evidence>
<dbReference type="GO" id="GO:0046872">
    <property type="term" value="F:metal ion binding"/>
    <property type="evidence" value="ECO:0007669"/>
    <property type="project" value="UniProtKB-KW"/>
</dbReference>
<comment type="caution">
    <text evidence="9">The sequence shown here is derived from an EMBL/GenBank/DDBJ whole genome shotgun (WGS) entry which is preliminary data.</text>
</comment>
<evidence type="ECO:0000256" key="1">
    <source>
        <dbReference type="ARBA" id="ARBA00001966"/>
    </source>
</evidence>
<sequence length="77" mass="8785">MALFSRSPDFNESMTLYQVKHITGESTGGEGYTPPECGTMRTNGICYNPDSLCAREWMTHPLKYYRAKTRSGKEKKE</sequence>
<dbReference type="GO" id="GO:0051539">
    <property type="term" value="F:4 iron, 4 sulfur cluster binding"/>
    <property type="evidence" value="ECO:0007669"/>
    <property type="project" value="UniProtKB-KW"/>
</dbReference>
<dbReference type="GO" id="GO:0006269">
    <property type="term" value="P:DNA replication, synthesis of primer"/>
    <property type="evidence" value="ECO:0007669"/>
    <property type="project" value="UniProtKB-KW"/>
</dbReference>
<evidence type="ECO:0000256" key="7">
    <source>
        <dbReference type="ARBA" id="ARBA00023014"/>
    </source>
</evidence>
<keyword evidence="5" id="KW-0479">Metal-binding</keyword>
<evidence type="ECO:0000256" key="6">
    <source>
        <dbReference type="ARBA" id="ARBA00023004"/>
    </source>
</evidence>
<organism evidence="9">
    <name type="scientific">bioreactor metagenome</name>
    <dbReference type="NCBI Taxonomy" id="1076179"/>
    <lineage>
        <taxon>unclassified sequences</taxon>
        <taxon>metagenomes</taxon>
        <taxon>ecological metagenomes</taxon>
    </lineage>
</organism>
<dbReference type="Pfam" id="PF04104">
    <property type="entry name" value="DNA_primase_lrg"/>
    <property type="match status" value="1"/>
</dbReference>
<protein>
    <recommendedName>
        <fullName evidence="8">DNA primase large subunit C-terminal domain-containing protein</fullName>
    </recommendedName>
</protein>
<dbReference type="GO" id="GO:1990077">
    <property type="term" value="C:primosome complex"/>
    <property type="evidence" value="ECO:0007669"/>
    <property type="project" value="UniProtKB-KW"/>
</dbReference>
<evidence type="ECO:0000256" key="2">
    <source>
        <dbReference type="ARBA" id="ARBA00022485"/>
    </source>
</evidence>
<keyword evidence="7" id="KW-0411">Iron-sulfur</keyword>
<dbReference type="InterPro" id="IPR058560">
    <property type="entry name" value="DNA_primase_C"/>
</dbReference>